<proteinExistence type="predicted"/>
<organism evidence="2 3">
    <name type="scientific">Pedobacter frigiditerrae</name>
    <dbReference type="NCBI Taxonomy" id="2530452"/>
    <lineage>
        <taxon>Bacteria</taxon>
        <taxon>Pseudomonadati</taxon>
        <taxon>Bacteroidota</taxon>
        <taxon>Sphingobacteriia</taxon>
        <taxon>Sphingobacteriales</taxon>
        <taxon>Sphingobacteriaceae</taxon>
        <taxon>Pedobacter</taxon>
    </lineage>
</organism>
<dbReference type="AlphaFoldDB" id="A0A4R0N551"/>
<name>A0A4R0N551_9SPHI</name>
<protein>
    <submittedName>
        <fullName evidence="2">Uncharacterized protein</fullName>
    </submittedName>
</protein>
<feature type="signal peptide" evidence="1">
    <location>
        <begin position="1"/>
        <end position="22"/>
    </location>
</feature>
<evidence type="ECO:0000313" key="2">
    <source>
        <dbReference type="EMBL" id="TCC93712.1"/>
    </source>
</evidence>
<keyword evidence="1" id="KW-0732">Signal</keyword>
<dbReference type="EMBL" id="SJSK01000001">
    <property type="protein sequence ID" value="TCC93712.1"/>
    <property type="molecule type" value="Genomic_DNA"/>
</dbReference>
<gene>
    <name evidence="2" type="ORF">EZ428_02775</name>
</gene>
<dbReference type="RefSeq" id="WP_131551578.1">
    <property type="nucleotide sequence ID" value="NZ_SJSK01000001.1"/>
</dbReference>
<sequence>MKSRVILIVFIGLFLSINNANAQSVNNSTVEKVSVVGPPPEVPTCLSQFNSRMEMTYNLWILMIAVCDVTFPSDPAGLTECKILADDTNTAMLMADLSAFNRCNDKASE</sequence>
<feature type="chain" id="PRO_5020309217" evidence="1">
    <location>
        <begin position="23"/>
        <end position="109"/>
    </location>
</feature>
<evidence type="ECO:0000313" key="3">
    <source>
        <dbReference type="Proteomes" id="UP000292884"/>
    </source>
</evidence>
<reference evidence="2 3" key="1">
    <citation type="submission" date="2019-02" db="EMBL/GenBank/DDBJ databases">
        <title>Pedobacter sp. RP-1-13 sp. nov., isolated from Arctic soil.</title>
        <authorList>
            <person name="Dahal R.H."/>
        </authorList>
    </citation>
    <scope>NUCLEOTIDE SEQUENCE [LARGE SCALE GENOMIC DNA]</scope>
    <source>
        <strain evidence="2 3">RP-1-13</strain>
    </source>
</reference>
<evidence type="ECO:0000256" key="1">
    <source>
        <dbReference type="SAM" id="SignalP"/>
    </source>
</evidence>
<comment type="caution">
    <text evidence="2">The sequence shown here is derived from an EMBL/GenBank/DDBJ whole genome shotgun (WGS) entry which is preliminary data.</text>
</comment>
<dbReference type="Proteomes" id="UP000292884">
    <property type="component" value="Unassembled WGS sequence"/>
</dbReference>
<accession>A0A4R0N551</accession>
<keyword evidence="3" id="KW-1185">Reference proteome</keyword>